<dbReference type="SUPFAM" id="SSF50156">
    <property type="entry name" value="PDZ domain-like"/>
    <property type="match status" value="1"/>
</dbReference>
<reference evidence="1 2" key="1">
    <citation type="journal article" date="2016" name="Sci. Rep.">
        <title>Whole genome sequencing identifies a novel species of the genus Capnocytophaga isolated from dog and cat bite wounds in humans.</title>
        <authorList>
            <person name="Zangenah S."/>
            <person name="Abbasi N."/>
            <person name="Andersson A.F."/>
            <person name="Bergman P."/>
        </authorList>
    </citation>
    <scope>NUCLEOTIDE SEQUENCE [LARGE SCALE GENOMIC DNA]</scope>
    <source>
        <strain evidence="1 2">W5</strain>
    </source>
</reference>
<keyword evidence="1" id="KW-0378">Hydrolase</keyword>
<keyword evidence="1" id="KW-0645">Protease</keyword>
<dbReference type="Gene3D" id="2.30.42.10">
    <property type="match status" value="1"/>
</dbReference>
<dbReference type="RefSeq" id="WP_405253855.1">
    <property type="nucleotide sequence ID" value="NZ_JBJGWE010000002.1"/>
</dbReference>
<comment type="caution">
    <text evidence="1">The sequence shown here is derived from an EMBL/GenBank/DDBJ whole genome shotgun (WGS) entry which is preliminary data.</text>
</comment>
<dbReference type="GO" id="GO:0008233">
    <property type="term" value="F:peptidase activity"/>
    <property type="evidence" value="ECO:0007669"/>
    <property type="project" value="UniProtKB-KW"/>
</dbReference>
<gene>
    <name evidence="1" type="ORF">ACI76L_04125</name>
</gene>
<organism evidence="1 2">
    <name type="scientific">Capnocytophaga stomatis</name>
    <dbReference type="NCBI Taxonomy" id="1848904"/>
    <lineage>
        <taxon>Bacteria</taxon>
        <taxon>Pseudomonadati</taxon>
        <taxon>Bacteroidota</taxon>
        <taxon>Flavobacteriia</taxon>
        <taxon>Flavobacteriales</taxon>
        <taxon>Flavobacteriaceae</taxon>
        <taxon>Capnocytophaga</taxon>
    </lineage>
</organism>
<dbReference type="InterPro" id="IPR036034">
    <property type="entry name" value="PDZ_sf"/>
</dbReference>
<dbReference type="EMBL" id="JBJGWJ010000002">
    <property type="protein sequence ID" value="MFK8292962.1"/>
    <property type="molecule type" value="Genomic_DNA"/>
</dbReference>
<keyword evidence="2" id="KW-1185">Reference proteome</keyword>
<dbReference type="GO" id="GO:0006508">
    <property type="term" value="P:proteolysis"/>
    <property type="evidence" value="ECO:0007669"/>
    <property type="project" value="UniProtKB-KW"/>
</dbReference>
<evidence type="ECO:0000313" key="1">
    <source>
        <dbReference type="EMBL" id="MFK8292962.1"/>
    </source>
</evidence>
<dbReference type="Gene3D" id="2.40.70.10">
    <property type="entry name" value="Acid Proteases"/>
    <property type="match status" value="2"/>
</dbReference>
<name>A0ABW8Q9A5_9FLAO</name>
<dbReference type="InterPro" id="IPR021109">
    <property type="entry name" value="Peptidase_aspartic_dom_sf"/>
</dbReference>
<accession>A0ABW8Q9A5</accession>
<evidence type="ECO:0000313" key="2">
    <source>
        <dbReference type="Proteomes" id="UP001622370"/>
    </source>
</evidence>
<proteinExistence type="predicted"/>
<dbReference type="CDD" id="cd05483">
    <property type="entry name" value="retropepsin_like_bacteria"/>
    <property type="match status" value="1"/>
</dbReference>
<dbReference type="Pfam" id="PF13650">
    <property type="entry name" value="Asp_protease_2"/>
    <property type="match status" value="1"/>
</dbReference>
<dbReference type="InterPro" id="IPR034122">
    <property type="entry name" value="Retropepsin-like_bacterial"/>
</dbReference>
<protein>
    <submittedName>
        <fullName evidence="1">Aspartyl protease family protein</fullName>
    </submittedName>
</protein>
<dbReference type="Proteomes" id="UP001622370">
    <property type="component" value="Unassembled WGS sequence"/>
</dbReference>
<dbReference type="SUPFAM" id="SSF50630">
    <property type="entry name" value="Acid proteases"/>
    <property type="match status" value="1"/>
</dbReference>
<sequence>MKMKNVLKKVFILILFINFGCKSTKSLIMNGDITITENVAKIPIDVKTKLPFVKVEINGKEYNFLFDTGAVTCISSNLYKELQLKPKKNILVYDLQENKKKEVITIIPKLKIGSVLMKNISSVVINFNSFGFKCTKIDGIIGSNHLKDLFVKVNNKEKVIEITNNLSLLDKTGFDKEWNFIEDKQKKLILVSTFYGKKIRFLFDTGADSYIDINKKFVEEVKDSIKTSFITFEGNSSEGIYGKDKVNNSIHFFKPEQFEIAEHSFKDELVSTGSSNLIGNDYLEHFNYILDWKHKKIYFKELDKPQTKKKFPFSPNYVDNKLIVSSILKTENQPLCLGDVIVSVNGQKIDEMSQEQLCNLFLNDYELDTINIEILRDNQVLPFTFTREDFFKEK</sequence>